<dbReference type="AlphaFoldDB" id="A0A1G5D025"/>
<dbReference type="Gene3D" id="1.10.1070.20">
    <property type="match status" value="1"/>
</dbReference>
<dbReference type="Pfam" id="PF07804">
    <property type="entry name" value="HipA_C"/>
    <property type="match status" value="1"/>
</dbReference>
<proteinExistence type="inferred from homology"/>
<dbReference type="Pfam" id="PF13657">
    <property type="entry name" value="Couple_hipA"/>
    <property type="match status" value="1"/>
</dbReference>
<feature type="domain" description="HipA N-terminal subdomain 1" evidence="5">
    <location>
        <begin position="7"/>
        <end position="117"/>
    </location>
</feature>
<sequence length="396" mass="44997">MQVNKTLDVYYHSQHVGTLAETPDKRIAFQYDSEWQKNGFSISPFSLPLRNDVFVPNERSLDRFGGLFGVFADSLPDSWGHLLLDRYLESIGIKRGEITTLERLAYVGKSGMGALEYMPSKEADFDYKNAGLDFDTIAKECANILSSKNSDQLDILYKMGGSSGGTRPKILLSEDNREWIVKFPSKNDPDTSGKCEYDYSLCAKDCGISMTETDLIPSSVCDGYFKTERFDRKDNEKVFIITFAALLEADFRAPSCDYETYFKLARALTKDAELDKEQLYRIMCFNVATHNRDDHTKNFSFIHTDLQGWNLAPAYDLTYSDTYWGEHTTSVNGKGREITKADIVTIGSDAGLPEKFCTDCYDEINSKAKVLDKYLIPNQNNKEHIPFRERISEISI</sequence>
<dbReference type="PANTHER" id="PTHR37419">
    <property type="entry name" value="SERINE/THREONINE-PROTEIN KINASE TOXIN HIPA"/>
    <property type="match status" value="1"/>
</dbReference>
<comment type="similarity">
    <text evidence="1">Belongs to the HipA Ser/Thr kinase family.</text>
</comment>
<dbReference type="NCBIfam" id="TIGR03071">
    <property type="entry name" value="couple_hipA"/>
    <property type="match status" value="1"/>
</dbReference>
<gene>
    <name evidence="6" type="ORF">SAMN02910451_01306</name>
</gene>
<protein>
    <submittedName>
        <fullName evidence="6">Serine/threonine-protein kinase HipA</fullName>
    </submittedName>
</protein>
<evidence type="ECO:0000256" key="2">
    <source>
        <dbReference type="ARBA" id="ARBA00022679"/>
    </source>
</evidence>
<accession>A0A1G5D025</accession>
<dbReference type="EMBL" id="FMUR01000007">
    <property type="protein sequence ID" value="SCY07810.1"/>
    <property type="molecule type" value="Genomic_DNA"/>
</dbReference>
<reference evidence="7" key="1">
    <citation type="submission" date="2016-10" db="EMBL/GenBank/DDBJ databases">
        <authorList>
            <person name="Varghese N."/>
            <person name="Submissions S."/>
        </authorList>
    </citation>
    <scope>NUCLEOTIDE SEQUENCE [LARGE SCALE GENOMIC DNA]</scope>
    <source>
        <strain evidence="7">XBD2006</strain>
    </source>
</reference>
<dbReference type="GO" id="GO:0004674">
    <property type="term" value="F:protein serine/threonine kinase activity"/>
    <property type="evidence" value="ECO:0007669"/>
    <property type="project" value="TreeGrafter"/>
</dbReference>
<dbReference type="GO" id="GO:0005829">
    <property type="term" value="C:cytosol"/>
    <property type="evidence" value="ECO:0007669"/>
    <property type="project" value="TreeGrafter"/>
</dbReference>
<dbReference type="OrthoDB" id="9805913at2"/>
<evidence type="ECO:0000313" key="6">
    <source>
        <dbReference type="EMBL" id="SCY07810.1"/>
    </source>
</evidence>
<evidence type="ECO:0000259" key="5">
    <source>
        <dbReference type="Pfam" id="PF13657"/>
    </source>
</evidence>
<dbReference type="InterPro" id="IPR052028">
    <property type="entry name" value="HipA_Ser/Thr_kinase"/>
</dbReference>
<organism evidence="6 7">
    <name type="scientific">Butyrivibrio hungatei</name>
    <dbReference type="NCBI Taxonomy" id="185008"/>
    <lineage>
        <taxon>Bacteria</taxon>
        <taxon>Bacillati</taxon>
        <taxon>Bacillota</taxon>
        <taxon>Clostridia</taxon>
        <taxon>Lachnospirales</taxon>
        <taxon>Lachnospiraceae</taxon>
        <taxon>Butyrivibrio</taxon>
    </lineage>
</organism>
<evidence type="ECO:0000259" key="4">
    <source>
        <dbReference type="Pfam" id="PF07804"/>
    </source>
</evidence>
<keyword evidence="3 6" id="KW-0418">Kinase</keyword>
<evidence type="ECO:0000256" key="3">
    <source>
        <dbReference type="ARBA" id="ARBA00022777"/>
    </source>
</evidence>
<feature type="domain" description="HipA-like C-terminal" evidence="4">
    <location>
        <begin position="162"/>
        <end position="367"/>
    </location>
</feature>
<dbReference type="Proteomes" id="UP000183047">
    <property type="component" value="Unassembled WGS sequence"/>
</dbReference>
<name>A0A1G5D025_9FIRM</name>
<keyword evidence="7" id="KW-1185">Reference proteome</keyword>
<dbReference type="InterPro" id="IPR012893">
    <property type="entry name" value="HipA-like_C"/>
</dbReference>
<evidence type="ECO:0000313" key="7">
    <source>
        <dbReference type="Proteomes" id="UP000183047"/>
    </source>
</evidence>
<evidence type="ECO:0000256" key="1">
    <source>
        <dbReference type="ARBA" id="ARBA00010164"/>
    </source>
</evidence>
<dbReference type="PANTHER" id="PTHR37419:SF8">
    <property type="entry name" value="TOXIN YJJJ"/>
    <property type="match status" value="1"/>
</dbReference>
<dbReference type="InterPro" id="IPR017508">
    <property type="entry name" value="HipA_N1"/>
</dbReference>
<keyword evidence="2" id="KW-0808">Transferase</keyword>
<dbReference type="RefSeq" id="WP_074461968.1">
    <property type="nucleotide sequence ID" value="NZ_FMUR01000007.1"/>
</dbReference>